<accession>A0ABQ0C6G3</accession>
<reference evidence="1 2" key="1">
    <citation type="submission" date="2024-05" db="EMBL/GenBank/DDBJ databases">
        <authorList>
            <consortium name="Candidatus Magnetaquicoccaceae bacterium FCR-1 genome sequencing consortium"/>
            <person name="Shimoshige H."/>
            <person name="Shimamura S."/>
            <person name="Taoka A."/>
            <person name="Kobayashi H."/>
            <person name="Maekawa T."/>
        </authorList>
    </citation>
    <scope>NUCLEOTIDE SEQUENCE [LARGE SCALE GENOMIC DNA]</scope>
    <source>
        <strain evidence="1 2">FCR-1</strain>
    </source>
</reference>
<dbReference type="Gene3D" id="1.10.287.500">
    <property type="entry name" value="Helix hairpin bin"/>
    <property type="match status" value="1"/>
</dbReference>
<protein>
    <recommendedName>
        <fullName evidence="3">Methyl-accepting chemotaxis protein</fullName>
    </recommendedName>
</protein>
<sequence length="568" mass="63195">MSASETRPTLAQLDKIVATLDRMPRLCSSGFHAIVEHMGGFSASFAASASRASAIRERHSVKGKSQGLTPLQNDLTRIHREVDASLKQMDTLLGQTRAFIQTTDELILWSLTLEQDAYLPLMADQLLSQGSDSLERQTQCAIIDSLMRQIRPLIHDLTASLQESSTLMQQLSRRLVADMDLSSHRLRALKSRLKEVLGRMGQSIGAIDQACQKIEGHAEANHGVLFNMMQTMQYDDISVQRLAHVVETTRQARDRLAGAEGDAAGLRWFAMVTRLSAEQLEESANDLVGAVQEMHRHLTGITDLAESQKKTIFAARNVSMEFQQDLSEASYHLAAMLKLPILEDALLSDILKTLSQTENILFMAHKAMETLDKTSGRLNGLAKEINTRGQSRLETLAEAIQELARRVHDEGRQRAETLLNAAEAIQVINSDFTEQVAPKIMNAGVMLRRVPLTIRRLEMSNADLATIFSESLAETQATYNQIMLLTSDITFHTEIRASASRIIVELREIQQREAGAFLPTLVDDCAAMVEDFQGLWTLYTMESERRVHAALLGRGDDAADEEDGIELF</sequence>
<evidence type="ECO:0000313" key="2">
    <source>
        <dbReference type="Proteomes" id="UP001628193"/>
    </source>
</evidence>
<organism evidence="1 2">
    <name type="scientific">Candidatus Magnetaquiglobus chichijimensis</name>
    <dbReference type="NCBI Taxonomy" id="3141448"/>
    <lineage>
        <taxon>Bacteria</taxon>
        <taxon>Pseudomonadati</taxon>
        <taxon>Pseudomonadota</taxon>
        <taxon>Magnetococcia</taxon>
        <taxon>Magnetococcales</taxon>
        <taxon>Candidatus Magnetaquicoccaceae</taxon>
        <taxon>Candidatus Magnetaquiglobus</taxon>
    </lineage>
</organism>
<evidence type="ECO:0008006" key="3">
    <source>
        <dbReference type="Google" id="ProtNLM"/>
    </source>
</evidence>
<dbReference type="RefSeq" id="WP_420904183.1">
    <property type="nucleotide sequence ID" value="NZ_BAAFGK010000002.1"/>
</dbReference>
<evidence type="ECO:0000313" key="1">
    <source>
        <dbReference type="EMBL" id="GAB0056476.1"/>
    </source>
</evidence>
<keyword evidence="2" id="KW-1185">Reference proteome</keyword>
<proteinExistence type="predicted"/>
<name>A0ABQ0C6G3_9PROT</name>
<dbReference type="Proteomes" id="UP001628193">
    <property type="component" value="Unassembled WGS sequence"/>
</dbReference>
<gene>
    <name evidence="1" type="ORF">SIID45300_00784</name>
</gene>
<comment type="caution">
    <text evidence="1">The sequence shown here is derived from an EMBL/GenBank/DDBJ whole genome shotgun (WGS) entry which is preliminary data.</text>
</comment>
<dbReference type="EMBL" id="BAAFGK010000002">
    <property type="protein sequence ID" value="GAB0056476.1"/>
    <property type="molecule type" value="Genomic_DNA"/>
</dbReference>
<reference evidence="1 2" key="2">
    <citation type="submission" date="2024-09" db="EMBL/GenBank/DDBJ databases">
        <title>Draft genome sequence of Candidatus Magnetaquicoccaceae bacterium FCR-1.</title>
        <authorList>
            <person name="Shimoshige H."/>
            <person name="Shimamura S."/>
            <person name="Taoka A."/>
            <person name="Kobayashi H."/>
            <person name="Maekawa T."/>
        </authorList>
    </citation>
    <scope>NUCLEOTIDE SEQUENCE [LARGE SCALE GENOMIC DNA]</scope>
    <source>
        <strain evidence="1 2">FCR-1</strain>
    </source>
</reference>